<comment type="subcellular location">
    <subcellularLocation>
        <location evidence="1 10">Cell outer membrane</location>
        <topology evidence="1 10">Multi-pass membrane protein</topology>
    </subcellularLocation>
</comment>
<dbReference type="EMBL" id="FZNX01000001">
    <property type="protein sequence ID" value="SNR34204.1"/>
    <property type="molecule type" value="Genomic_DNA"/>
</dbReference>
<evidence type="ECO:0000256" key="1">
    <source>
        <dbReference type="ARBA" id="ARBA00004571"/>
    </source>
</evidence>
<keyword evidence="6 11" id="KW-0798">TonB box</keyword>
<dbReference type="Gene3D" id="2.170.130.10">
    <property type="entry name" value="TonB-dependent receptor, plug domain"/>
    <property type="match status" value="1"/>
</dbReference>
<dbReference type="GO" id="GO:0044718">
    <property type="term" value="P:siderophore transmembrane transport"/>
    <property type="evidence" value="ECO:0007669"/>
    <property type="project" value="TreeGrafter"/>
</dbReference>
<evidence type="ECO:0000256" key="10">
    <source>
        <dbReference type="PROSITE-ProRule" id="PRU01360"/>
    </source>
</evidence>
<feature type="signal peptide" evidence="12">
    <location>
        <begin position="1"/>
        <end position="21"/>
    </location>
</feature>
<evidence type="ECO:0000313" key="15">
    <source>
        <dbReference type="EMBL" id="SNR34204.1"/>
    </source>
</evidence>
<evidence type="ECO:0000259" key="14">
    <source>
        <dbReference type="Pfam" id="PF07715"/>
    </source>
</evidence>
<dbReference type="InterPro" id="IPR039426">
    <property type="entry name" value="TonB-dep_rcpt-like"/>
</dbReference>
<dbReference type="Proteomes" id="UP000198412">
    <property type="component" value="Unassembled WGS sequence"/>
</dbReference>
<dbReference type="PANTHER" id="PTHR30069:SF29">
    <property type="entry name" value="HEMOGLOBIN AND HEMOGLOBIN-HAPTOGLOBIN-BINDING PROTEIN 1-RELATED"/>
    <property type="match status" value="1"/>
</dbReference>
<feature type="chain" id="PRO_5012014514" evidence="12">
    <location>
        <begin position="22"/>
        <end position="634"/>
    </location>
</feature>
<keyword evidence="5 12" id="KW-0732">Signal</keyword>
<keyword evidence="4 10" id="KW-0812">Transmembrane</keyword>
<dbReference type="PROSITE" id="PS52016">
    <property type="entry name" value="TONB_DEPENDENT_REC_3"/>
    <property type="match status" value="1"/>
</dbReference>
<keyword evidence="2 10" id="KW-0813">Transport</keyword>
<dbReference type="PANTHER" id="PTHR30069">
    <property type="entry name" value="TONB-DEPENDENT OUTER MEMBRANE RECEPTOR"/>
    <property type="match status" value="1"/>
</dbReference>
<dbReference type="RefSeq" id="WP_089376896.1">
    <property type="nucleotide sequence ID" value="NZ_FZNX01000001.1"/>
</dbReference>
<proteinExistence type="inferred from homology"/>
<dbReference type="InterPro" id="IPR036942">
    <property type="entry name" value="Beta-barrel_TonB_sf"/>
</dbReference>
<dbReference type="InterPro" id="IPR012910">
    <property type="entry name" value="Plug_dom"/>
</dbReference>
<evidence type="ECO:0000256" key="9">
    <source>
        <dbReference type="ARBA" id="ARBA00023237"/>
    </source>
</evidence>
<evidence type="ECO:0000256" key="8">
    <source>
        <dbReference type="ARBA" id="ARBA00023170"/>
    </source>
</evidence>
<gene>
    <name evidence="15" type="ORF">SAMN04488111_0563</name>
</gene>
<comment type="similarity">
    <text evidence="10 11">Belongs to the TonB-dependent receptor family.</text>
</comment>
<keyword evidence="9 10" id="KW-0998">Cell outer membrane</keyword>
<keyword evidence="8" id="KW-0675">Receptor</keyword>
<dbReference type="Gene3D" id="2.40.170.20">
    <property type="entry name" value="TonB-dependent receptor, beta-barrel domain"/>
    <property type="match status" value="1"/>
</dbReference>
<dbReference type="GO" id="GO:0015344">
    <property type="term" value="F:siderophore uptake transmembrane transporter activity"/>
    <property type="evidence" value="ECO:0007669"/>
    <property type="project" value="TreeGrafter"/>
</dbReference>
<dbReference type="AlphaFoldDB" id="A0A238VJ54"/>
<name>A0A238VJ54_9FLAO</name>
<evidence type="ECO:0000313" key="16">
    <source>
        <dbReference type="Proteomes" id="UP000198412"/>
    </source>
</evidence>
<dbReference type="Pfam" id="PF07715">
    <property type="entry name" value="Plug"/>
    <property type="match status" value="1"/>
</dbReference>
<dbReference type="InterPro" id="IPR000531">
    <property type="entry name" value="Beta-barrel_TonB"/>
</dbReference>
<evidence type="ECO:0000256" key="11">
    <source>
        <dbReference type="RuleBase" id="RU003357"/>
    </source>
</evidence>
<dbReference type="SUPFAM" id="SSF56935">
    <property type="entry name" value="Porins"/>
    <property type="match status" value="1"/>
</dbReference>
<evidence type="ECO:0000256" key="6">
    <source>
        <dbReference type="ARBA" id="ARBA00023077"/>
    </source>
</evidence>
<sequence length="634" mass="71383">MKKSFHLSWVCLIMVFTNLFAQEKKQEVEQLNEVVVTATKFATKKELVGKIIYQIKAKDLENLKGQTVVDVLDNISGIHINGNNSSAGKNKSTYIRGGRDRHFLVLIDGVPVNDPSGVNTTFDLRLLTLSQVASIEVMNGAASTLYGSGAATGVINITLKDANKKPISLNYQTSVGTNNSQKDSKINFNEINQNVSVNGALNKFNYLTSFNISKTDGLSEASDENSTDKYGSDALKASNAFMRIGYNFNNDLSIKLFSNYDKNTYDYDAGAFSDSDINNGENEQVRFGISSNYKYTKGSLKLIVSMNKIDRMFDSYNGWTLETDHYEYTGKTYVIDAVNNYKFSEEIQLITGLNYQKQSNLTNSPYGNIDENIANYETIDPYATVVYNSSNGFNINGGLRLNNHSEYGNHFVYNVNPSFNFTNNFRVISSLSTAFIAPSTYQLFSQYGNVNLDPEETKTVELGLIYSKGQLFEINSVFFYREEDNAIILPDYITYQNATETLNAKGIETELKINALKDVSFRLGHTYTNKSADLDYIPKNKFTALIETSSIKNSYVSLRLKNISERTYFDQWGTGENINLDAYNLVDLYGSHNLIKDRLSVFIQVNNIFNEDYVETIGYTTRGRNFKIGLDFNF</sequence>
<evidence type="ECO:0000259" key="13">
    <source>
        <dbReference type="Pfam" id="PF00593"/>
    </source>
</evidence>
<dbReference type="InterPro" id="IPR037066">
    <property type="entry name" value="Plug_dom_sf"/>
</dbReference>
<feature type="domain" description="TonB-dependent receptor-like beta-barrel" evidence="13">
    <location>
        <begin position="230"/>
        <end position="608"/>
    </location>
</feature>
<evidence type="ECO:0000256" key="4">
    <source>
        <dbReference type="ARBA" id="ARBA00022692"/>
    </source>
</evidence>
<reference evidence="16" key="1">
    <citation type="submission" date="2017-06" db="EMBL/GenBank/DDBJ databases">
        <authorList>
            <person name="Varghese N."/>
            <person name="Submissions S."/>
        </authorList>
    </citation>
    <scope>NUCLEOTIDE SEQUENCE [LARGE SCALE GENOMIC DNA]</scope>
    <source>
        <strain evidence="16">DSM 27993</strain>
    </source>
</reference>
<evidence type="ECO:0000256" key="3">
    <source>
        <dbReference type="ARBA" id="ARBA00022452"/>
    </source>
</evidence>
<keyword evidence="3 10" id="KW-1134">Transmembrane beta strand</keyword>
<protein>
    <submittedName>
        <fullName evidence="15">Vitamin B12 transporter</fullName>
    </submittedName>
</protein>
<evidence type="ECO:0000256" key="12">
    <source>
        <dbReference type="SAM" id="SignalP"/>
    </source>
</evidence>
<feature type="domain" description="TonB-dependent receptor plug" evidence="14">
    <location>
        <begin position="51"/>
        <end position="154"/>
    </location>
</feature>
<evidence type="ECO:0000256" key="7">
    <source>
        <dbReference type="ARBA" id="ARBA00023136"/>
    </source>
</evidence>
<accession>A0A238VJ54</accession>
<keyword evidence="7 10" id="KW-0472">Membrane</keyword>
<organism evidence="15 16">
    <name type="scientific">Lutibacter flavus</name>
    <dbReference type="NCBI Taxonomy" id="691689"/>
    <lineage>
        <taxon>Bacteria</taxon>
        <taxon>Pseudomonadati</taxon>
        <taxon>Bacteroidota</taxon>
        <taxon>Flavobacteriia</taxon>
        <taxon>Flavobacteriales</taxon>
        <taxon>Flavobacteriaceae</taxon>
        <taxon>Lutibacter</taxon>
    </lineage>
</organism>
<dbReference type="OrthoDB" id="9764669at2"/>
<dbReference type="Pfam" id="PF00593">
    <property type="entry name" value="TonB_dep_Rec_b-barrel"/>
    <property type="match status" value="1"/>
</dbReference>
<evidence type="ECO:0000256" key="2">
    <source>
        <dbReference type="ARBA" id="ARBA00022448"/>
    </source>
</evidence>
<keyword evidence="16" id="KW-1185">Reference proteome</keyword>
<evidence type="ECO:0000256" key="5">
    <source>
        <dbReference type="ARBA" id="ARBA00022729"/>
    </source>
</evidence>
<dbReference type="GO" id="GO:0009279">
    <property type="term" value="C:cell outer membrane"/>
    <property type="evidence" value="ECO:0007669"/>
    <property type="project" value="UniProtKB-SubCell"/>
</dbReference>